<evidence type="ECO:0000256" key="5">
    <source>
        <dbReference type="ARBA" id="ARBA00023004"/>
    </source>
</evidence>
<evidence type="ECO:0000256" key="2">
    <source>
        <dbReference type="ARBA" id="ARBA00022617"/>
    </source>
</evidence>
<dbReference type="PRINTS" id="PR00458">
    <property type="entry name" value="PEROXIDASE"/>
</dbReference>
<evidence type="ECO:0000256" key="1">
    <source>
        <dbReference type="ARBA" id="ARBA00022559"/>
    </source>
</evidence>
<comment type="caution">
    <text evidence="9">The sequence shown here is derived from an EMBL/GenBank/DDBJ whole genome shotgun (WGS) entry which is preliminary data.</text>
</comment>
<gene>
    <name evidence="9" type="ORF">EB796_017495</name>
</gene>
<dbReference type="GO" id="GO:0046872">
    <property type="term" value="F:metal ion binding"/>
    <property type="evidence" value="ECO:0007669"/>
    <property type="project" value="UniProtKB-KW"/>
</dbReference>
<dbReference type="EMBL" id="VXIV02002608">
    <property type="protein sequence ID" value="KAF6024190.1"/>
    <property type="molecule type" value="Genomic_DNA"/>
</dbReference>
<feature type="signal peptide" evidence="7">
    <location>
        <begin position="1"/>
        <end position="22"/>
    </location>
</feature>
<evidence type="ECO:0000256" key="7">
    <source>
        <dbReference type="SAM" id="SignalP"/>
    </source>
</evidence>
<organism evidence="9 10">
    <name type="scientific">Bugula neritina</name>
    <name type="common">Brown bryozoan</name>
    <name type="synonym">Sertularia neritina</name>
    <dbReference type="NCBI Taxonomy" id="10212"/>
    <lineage>
        <taxon>Eukaryota</taxon>
        <taxon>Metazoa</taxon>
        <taxon>Spiralia</taxon>
        <taxon>Lophotrochozoa</taxon>
        <taxon>Bryozoa</taxon>
        <taxon>Gymnolaemata</taxon>
        <taxon>Cheilostomatida</taxon>
        <taxon>Flustrina</taxon>
        <taxon>Buguloidea</taxon>
        <taxon>Bugulidae</taxon>
        <taxon>Bugula</taxon>
    </lineage>
</organism>
<feature type="chain" id="PRO_5029840454" evidence="7">
    <location>
        <begin position="23"/>
        <end position="357"/>
    </location>
</feature>
<dbReference type="Pfam" id="PF00141">
    <property type="entry name" value="peroxidase"/>
    <property type="match status" value="1"/>
</dbReference>
<dbReference type="Gene3D" id="1.10.420.10">
    <property type="entry name" value="Peroxidase, domain 2"/>
    <property type="match status" value="1"/>
</dbReference>
<sequence>MISSAVYRLGFILLLLPSTAEGVTTAEEAQAKAACRSALQNNRENIAGFVRLAFHDCVGGCNGCVNLNLVDPTNLDRPNAGLRRYIDSLEGLIAAGGKPASMSRADFWILCSVEALQTARQNAGRAPLNINMVYGRQDCPDGPNTASTVNAANFPDPRQGLAVTVKWCLDTFGLNSQFCVALLGAHTLGRARKEASGFEGAWVPESGEFLLNNAFYVELVIGPWVQVDKKPSSTLGEQRWQFEKSVAGEPNILMLNVDMCLLKDIQPQAKSGIVIPPNLIGIPDSPTAIFVRTYASDDGAWIRDFTHVKIYLKETYHPVETWHFLETDHLAEIRKDVVSLKGFKKAGLGTSQHQKIY</sequence>
<dbReference type="Gene3D" id="1.10.520.10">
    <property type="match status" value="1"/>
</dbReference>
<evidence type="ECO:0000256" key="4">
    <source>
        <dbReference type="ARBA" id="ARBA00023002"/>
    </source>
</evidence>
<dbReference type="InterPro" id="IPR044831">
    <property type="entry name" value="Ccp1-like"/>
</dbReference>
<evidence type="ECO:0000259" key="8">
    <source>
        <dbReference type="PROSITE" id="PS50873"/>
    </source>
</evidence>
<keyword evidence="5" id="KW-0408">Iron</keyword>
<dbReference type="PROSITE" id="PS50873">
    <property type="entry name" value="PEROXIDASE_4"/>
    <property type="match status" value="1"/>
</dbReference>
<dbReference type="GO" id="GO:0042744">
    <property type="term" value="P:hydrogen peroxide catabolic process"/>
    <property type="evidence" value="ECO:0007669"/>
    <property type="project" value="TreeGrafter"/>
</dbReference>
<accession>A0A7J7JDD1</accession>
<protein>
    <submittedName>
        <fullName evidence="9">CCP1</fullName>
    </submittedName>
</protein>
<keyword evidence="10" id="KW-1185">Reference proteome</keyword>
<evidence type="ECO:0000256" key="6">
    <source>
        <dbReference type="RuleBase" id="RU004241"/>
    </source>
</evidence>
<evidence type="ECO:0000313" key="10">
    <source>
        <dbReference type="Proteomes" id="UP000593567"/>
    </source>
</evidence>
<dbReference type="GO" id="GO:0020037">
    <property type="term" value="F:heme binding"/>
    <property type="evidence" value="ECO:0007669"/>
    <property type="project" value="InterPro"/>
</dbReference>
<comment type="similarity">
    <text evidence="6">Belongs to the peroxidase family.</text>
</comment>
<feature type="domain" description="Plant heme peroxidase family profile" evidence="8">
    <location>
        <begin position="28"/>
        <end position="341"/>
    </location>
</feature>
<dbReference type="AlphaFoldDB" id="A0A7J7JDD1"/>
<keyword evidence="4" id="KW-0560">Oxidoreductase</keyword>
<dbReference type="SUPFAM" id="SSF48113">
    <property type="entry name" value="Heme-dependent peroxidases"/>
    <property type="match status" value="1"/>
</dbReference>
<dbReference type="OrthoDB" id="9970727at2759"/>
<dbReference type="InterPro" id="IPR002016">
    <property type="entry name" value="Haem_peroxidase"/>
</dbReference>
<name>A0A7J7JDD1_BUGNE</name>
<dbReference type="GO" id="GO:0004601">
    <property type="term" value="F:peroxidase activity"/>
    <property type="evidence" value="ECO:0007669"/>
    <property type="project" value="UniProtKB-KW"/>
</dbReference>
<reference evidence="9" key="1">
    <citation type="submission" date="2020-06" db="EMBL/GenBank/DDBJ databases">
        <title>Draft genome of Bugula neritina, a colonial animal packing powerful symbionts and potential medicines.</title>
        <authorList>
            <person name="Rayko M."/>
        </authorList>
    </citation>
    <scope>NUCLEOTIDE SEQUENCE [LARGE SCALE GENOMIC DNA]</scope>
    <source>
        <strain evidence="9">Kwan_BN1</strain>
    </source>
</reference>
<keyword evidence="7" id="KW-0732">Signal</keyword>
<evidence type="ECO:0000313" key="9">
    <source>
        <dbReference type="EMBL" id="KAF6024190.1"/>
    </source>
</evidence>
<dbReference type="PANTHER" id="PTHR31356:SF36">
    <property type="entry name" value="L-ASCORBATE PEROXIDASE 3"/>
    <property type="match status" value="1"/>
</dbReference>
<keyword evidence="1" id="KW-0575">Peroxidase</keyword>
<dbReference type="GO" id="GO:0034599">
    <property type="term" value="P:cellular response to oxidative stress"/>
    <property type="evidence" value="ECO:0007669"/>
    <property type="project" value="InterPro"/>
</dbReference>
<dbReference type="PANTHER" id="PTHR31356">
    <property type="entry name" value="THYLAKOID LUMENAL 29 KDA PROTEIN, CHLOROPLASTIC-RELATED"/>
    <property type="match status" value="1"/>
</dbReference>
<keyword evidence="2" id="KW-0349">Heme</keyword>
<evidence type="ECO:0000256" key="3">
    <source>
        <dbReference type="ARBA" id="ARBA00022723"/>
    </source>
</evidence>
<dbReference type="Proteomes" id="UP000593567">
    <property type="component" value="Unassembled WGS sequence"/>
</dbReference>
<dbReference type="GO" id="GO:0000302">
    <property type="term" value="P:response to reactive oxygen species"/>
    <property type="evidence" value="ECO:0007669"/>
    <property type="project" value="TreeGrafter"/>
</dbReference>
<proteinExistence type="inferred from homology"/>
<dbReference type="InterPro" id="IPR010255">
    <property type="entry name" value="Haem_peroxidase_sf"/>
</dbReference>
<keyword evidence="3" id="KW-0479">Metal-binding</keyword>